<dbReference type="EMBL" id="VDEP01000108">
    <property type="protein sequence ID" value="KAA1130550.1"/>
    <property type="molecule type" value="Genomic_DNA"/>
</dbReference>
<protein>
    <submittedName>
        <fullName evidence="2">Uncharacterized protein</fullName>
    </submittedName>
</protein>
<accession>A0A5B0RXK6</accession>
<organism evidence="2 3">
    <name type="scientific">Puccinia graminis f. sp. tritici</name>
    <dbReference type="NCBI Taxonomy" id="56615"/>
    <lineage>
        <taxon>Eukaryota</taxon>
        <taxon>Fungi</taxon>
        <taxon>Dikarya</taxon>
        <taxon>Basidiomycota</taxon>
        <taxon>Pucciniomycotina</taxon>
        <taxon>Pucciniomycetes</taxon>
        <taxon>Pucciniales</taxon>
        <taxon>Pucciniaceae</taxon>
        <taxon>Puccinia</taxon>
    </lineage>
</organism>
<gene>
    <name evidence="2" type="ORF">PGTUg99_020649</name>
</gene>
<reference evidence="2 3" key="1">
    <citation type="submission" date="2019-05" db="EMBL/GenBank/DDBJ databases">
        <title>Emergence of the Ug99 lineage of the wheat stem rust pathogen through somatic hybridization.</title>
        <authorList>
            <person name="Li F."/>
            <person name="Upadhyaya N.M."/>
            <person name="Sperschneider J."/>
            <person name="Matny O."/>
            <person name="Nguyen-Phuc H."/>
            <person name="Mago R."/>
            <person name="Raley C."/>
            <person name="Miller M.E."/>
            <person name="Silverstein K.A.T."/>
            <person name="Henningsen E."/>
            <person name="Hirsch C.D."/>
            <person name="Visser B."/>
            <person name="Pretorius Z.A."/>
            <person name="Steffenson B.J."/>
            <person name="Schwessinger B."/>
            <person name="Dodds P.N."/>
            <person name="Figueroa M."/>
        </authorList>
    </citation>
    <scope>NUCLEOTIDE SEQUENCE [LARGE SCALE GENOMIC DNA]</scope>
    <source>
        <strain evidence="2 3">Ug99</strain>
    </source>
</reference>
<dbReference type="AlphaFoldDB" id="A0A5B0RXK6"/>
<evidence type="ECO:0000313" key="2">
    <source>
        <dbReference type="EMBL" id="KAA1130550.1"/>
    </source>
</evidence>
<feature type="compositionally biased region" description="Polar residues" evidence="1">
    <location>
        <begin position="40"/>
        <end position="52"/>
    </location>
</feature>
<feature type="compositionally biased region" description="Basic and acidic residues" evidence="1">
    <location>
        <begin position="23"/>
        <end position="39"/>
    </location>
</feature>
<evidence type="ECO:0000256" key="1">
    <source>
        <dbReference type="SAM" id="MobiDB-lite"/>
    </source>
</evidence>
<dbReference type="Proteomes" id="UP000325313">
    <property type="component" value="Unassembled WGS sequence"/>
</dbReference>
<proteinExistence type="predicted"/>
<comment type="caution">
    <text evidence="2">The sequence shown here is derived from an EMBL/GenBank/DDBJ whole genome shotgun (WGS) entry which is preliminary data.</text>
</comment>
<sequence length="60" mass="6794">MWTHPGQKAWKAGTEPKNPSKTTSDDGTPRATMEHHEQQRNTTSDDGTPQATTEHHERQQ</sequence>
<feature type="region of interest" description="Disordered" evidence="1">
    <location>
        <begin position="1"/>
        <end position="60"/>
    </location>
</feature>
<name>A0A5B0RXK6_PUCGR</name>
<evidence type="ECO:0000313" key="3">
    <source>
        <dbReference type="Proteomes" id="UP000325313"/>
    </source>
</evidence>